<protein>
    <recommendedName>
        <fullName evidence="12">G-protein-signaling modulator 1</fullName>
    </recommendedName>
</protein>
<evidence type="ECO:0000256" key="6">
    <source>
        <dbReference type="ARBA" id="ARBA00022737"/>
    </source>
</evidence>
<evidence type="ECO:0000256" key="8">
    <source>
        <dbReference type="ARBA" id="ARBA00023136"/>
    </source>
</evidence>
<evidence type="ECO:0000313" key="11">
    <source>
        <dbReference type="Proteomes" id="UP001159641"/>
    </source>
</evidence>
<keyword evidence="11" id="KW-1185">Reference proteome</keyword>
<feature type="region of interest" description="Disordered" evidence="9">
    <location>
        <begin position="19"/>
        <end position="51"/>
    </location>
</feature>
<dbReference type="GO" id="GO:0016020">
    <property type="term" value="C:membrane"/>
    <property type="evidence" value="ECO:0007669"/>
    <property type="project" value="UniProtKB-SubCell"/>
</dbReference>
<evidence type="ECO:0008006" key="12">
    <source>
        <dbReference type="Google" id="ProtNLM"/>
    </source>
</evidence>
<evidence type="ECO:0000313" key="10">
    <source>
        <dbReference type="EMBL" id="KAJ8797541.1"/>
    </source>
</evidence>
<reference evidence="10 11" key="1">
    <citation type="submission" date="2022-11" db="EMBL/GenBank/DDBJ databases">
        <title>Whole genome sequence of Eschrichtius robustus ER-17-0199.</title>
        <authorList>
            <person name="Bruniche-Olsen A."/>
            <person name="Black A.N."/>
            <person name="Fields C.J."/>
            <person name="Walden K."/>
            <person name="Dewoody J.A."/>
        </authorList>
    </citation>
    <scope>NUCLEOTIDE SEQUENCE [LARGE SCALE GENOMIC DNA]</scope>
    <source>
        <strain evidence="10">ER-17-0199</strain>
        <tissue evidence="10">Blubber</tissue>
    </source>
</reference>
<dbReference type="PANTHER" id="PTHR45954">
    <property type="entry name" value="LD33695P"/>
    <property type="match status" value="1"/>
</dbReference>
<evidence type="ECO:0000256" key="9">
    <source>
        <dbReference type="SAM" id="MobiDB-lite"/>
    </source>
</evidence>
<dbReference type="Gene3D" id="1.25.40.10">
    <property type="entry name" value="Tetratricopeptide repeat domain"/>
    <property type="match status" value="2"/>
</dbReference>
<name>A0AB34I391_ESCRO</name>
<feature type="region of interest" description="Disordered" evidence="9">
    <location>
        <begin position="197"/>
        <end position="227"/>
    </location>
</feature>
<proteinExistence type="predicted"/>
<keyword evidence="3" id="KW-1003">Cell membrane</keyword>
<comment type="subcellular location">
    <subcellularLocation>
        <location evidence="2">Cytoplasm</location>
    </subcellularLocation>
    <subcellularLocation>
        <location evidence="1">Membrane</location>
    </subcellularLocation>
</comment>
<evidence type="ECO:0000256" key="4">
    <source>
        <dbReference type="ARBA" id="ARBA00022490"/>
    </source>
</evidence>
<organism evidence="10 11">
    <name type="scientific">Eschrichtius robustus</name>
    <name type="common">California gray whale</name>
    <name type="synonym">Eschrichtius gibbosus</name>
    <dbReference type="NCBI Taxonomy" id="9764"/>
    <lineage>
        <taxon>Eukaryota</taxon>
        <taxon>Metazoa</taxon>
        <taxon>Chordata</taxon>
        <taxon>Craniata</taxon>
        <taxon>Vertebrata</taxon>
        <taxon>Euteleostomi</taxon>
        <taxon>Mammalia</taxon>
        <taxon>Eutheria</taxon>
        <taxon>Laurasiatheria</taxon>
        <taxon>Artiodactyla</taxon>
        <taxon>Whippomorpha</taxon>
        <taxon>Cetacea</taxon>
        <taxon>Mysticeti</taxon>
        <taxon>Eschrichtiidae</taxon>
        <taxon>Eschrichtius</taxon>
    </lineage>
</organism>
<evidence type="ECO:0000256" key="1">
    <source>
        <dbReference type="ARBA" id="ARBA00004370"/>
    </source>
</evidence>
<keyword evidence="4" id="KW-0963">Cytoplasm</keyword>
<dbReference type="Pfam" id="PF02188">
    <property type="entry name" value="GoLoco"/>
    <property type="match status" value="2"/>
</dbReference>
<dbReference type="GO" id="GO:0005938">
    <property type="term" value="C:cell cortex"/>
    <property type="evidence" value="ECO:0007669"/>
    <property type="project" value="TreeGrafter"/>
</dbReference>
<dbReference type="AlphaFoldDB" id="A0AB34I391"/>
<dbReference type="EMBL" id="JAIQCJ010000212">
    <property type="protein sequence ID" value="KAJ8797541.1"/>
    <property type="molecule type" value="Genomic_DNA"/>
</dbReference>
<comment type="caution">
    <text evidence="10">The sequence shown here is derived from an EMBL/GenBank/DDBJ whole genome shotgun (WGS) entry which is preliminary data.</text>
</comment>
<dbReference type="Proteomes" id="UP001159641">
    <property type="component" value="Unassembled WGS sequence"/>
</dbReference>
<evidence type="ECO:0000256" key="7">
    <source>
        <dbReference type="ARBA" id="ARBA00022803"/>
    </source>
</evidence>
<feature type="region of interest" description="Disordered" evidence="9">
    <location>
        <begin position="138"/>
        <end position="175"/>
    </location>
</feature>
<evidence type="ECO:0000256" key="3">
    <source>
        <dbReference type="ARBA" id="ARBA00022475"/>
    </source>
</evidence>
<dbReference type="GO" id="GO:0001965">
    <property type="term" value="F:G-protein alpha-subunit binding"/>
    <property type="evidence" value="ECO:0007669"/>
    <property type="project" value="TreeGrafter"/>
</dbReference>
<dbReference type="PANTHER" id="PTHR45954:SF2">
    <property type="entry name" value="G-PROTEIN-SIGNALING MODULATOR 1"/>
    <property type="match status" value="1"/>
</dbReference>
<gene>
    <name evidence="10" type="ORF">J1605_017273</name>
</gene>
<feature type="compositionally biased region" description="Low complexity" evidence="9">
    <location>
        <begin position="253"/>
        <end position="265"/>
    </location>
</feature>
<accession>A0AB34I391</accession>
<dbReference type="InterPro" id="IPR052386">
    <property type="entry name" value="GPSM"/>
</dbReference>
<dbReference type="PROSITE" id="PS50877">
    <property type="entry name" value="GOLOCO"/>
    <property type="match status" value="2"/>
</dbReference>
<keyword evidence="6" id="KW-0677">Repeat</keyword>
<keyword evidence="8" id="KW-0472">Membrane</keyword>
<sequence length="423" mass="44587">MPRVVGSCWLQGRADADSATCQSRKGTPRRQQEAREGTAAKGLWSGARQKPRGPLCGDVALQGVRVSGHAAIEAQNGKGHPSVWLLSGLGRRPGLLSERKCSPDRFHPLALLLGLPTGSVLRNIHLRVFTERAAGRSSWGAGAVDGQPAGKQSAPRQPCPGQFSGGFLGTTGEQSPQGWILNPRLRPWLWACPGQAGGGEVRPKSLSPVGSPPSRHLPAQSIPRAPSSDEECFFDLLSKFQSSRMDDQRCPLEEGQPAAAEATAAPTLEERIGEPAGAGAGPLPLLQCSEGGADQLRSAPCHREPHVPALPKAASRETCNHPTLRNTPSQPSLTASPQTEEFFDLIASSQSRRLDDQRASVGSLPGLRITHNNLGHLRGDGDPQEPGDEFFNMLIKCQVGLQPGAAGGSATLVPPVPQPLGPG</sequence>
<dbReference type="SMART" id="SM00390">
    <property type="entry name" value="GoLoco"/>
    <property type="match status" value="2"/>
</dbReference>
<dbReference type="InterPro" id="IPR003109">
    <property type="entry name" value="GoLoco_motif"/>
</dbReference>
<dbReference type="GO" id="GO:0005092">
    <property type="term" value="F:GDP-dissociation inhibitor activity"/>
    <property type="evidence" value="ECO:0007669"/>
    <property type="project" value="TreeGrafter"/>
</dbReference>
<dbReference type="InterPro" id="IPR011990">
    <property type="entry name" value="TPR-like_helical_dom_sf"/>
</dbReference>
<keyword evidence="7" id="KW-0802">TPR repeat</keyword>
<evidence type="ECO:0000256" key="2">
    <source>
        <dbReference type="ARBA" id="ARBA00004496"/>
    </source>
</evidence>
<dbReference type="GO" id="GO:0000132">
    <property type="term" value="P:establishment of mitotic spindle orientation"/>
    <property type="evidence" value="ECO:0007669"/>
    <property type="project" value="TreeGrafter"/>
</dbReference>
<feature type="region of interest" description="Disordered" evidence="9">
    <location>
        <begin position="245"/>
        <end position="265"/>
    </location>
</feature>
<evidence type="ECO:0000256" key="5">
    <source>
        <dbReference type="ARBA" id="ARBA00022553"/>
    </source>
</evidence>
<keyword evidence="5" id="KW-0597">Phosphoprotein</keyword>